<protein>
    <submittedName>
        <fullName evidence="1">Uncharacterized protein</fullName>
    </submittedName>
</protein>
<dbReference type="Gene3D" id="3.70.10.10">
    <property type="match status" value="1"/>
</dbReference>
<feature type="non-terminal residue" evidence="1">
    <location>
        <position position="362"/>
    </location>
</feature>
<dbReference type="AlphaFoldDB" id="A0A0F9GYE9"/>
<evidence type="ECO:0000313" key="1">
    <source>
        <dbReference type="EMBL" id="KKL95736.1"/>
    </source>
</evidence>
<name>A0A0F9GYE9_9ZZZZ</name>
<accession>A0A0F9GYE9</accession>
<organism evidence="1">
    <name type="scientific">marine sediment metagenome</name>
    <dbReference type="NCBI Taxonomy" id="412755"/>
    <lineage>
        <taxon>unclassified sequences</taxon>
        <taxon>metagenomes</taxon>
        <taxon>ecological metagenomes</taxon>
    </lineage>
</organism>
<proteinExistence type="predicted"/>
<sequence>MKKKFGDDNITKINNHSVDLWEKYAEMGMHDEKIKKIVYLLNDNREDLINDYKKISSVILNVENSQITSRFSDFLNHRISELIKLENISINSELLIEAIARFKVELLNYLLERRDQLYLCEIKFRDGYSLFKVFKALRKSNDKIIFRILPNEIHAYVTNDSKTYLIDIILKTDNSHFIFRKQLDLLVNLDTLLKCLECNESENITTIILFKEDRLEIEQTSLILKSRISRTINDVKVDFEKENFLEELKELNEEDAESLIENEYDELVQAFYDKFQNKPFMQSLIAYGSYGKRNHIMGQSNLNFLLIIKDLSKKEEQKAGIEITEIIESLMNPLFEYLIDPVVLFNRDVVTIDKFKTRQGPG</sequence>
<gene>
    <name evidence="1" type="ORF">LCGC14_1851610</name>
</gene>
<dbReference type="SUPFAM" id="SSF55979">
    <property type="entry name" value="DNA clamp"/>
    <property type="match status" value="1"/>
</dbReference>
<dbReference type="EMBL" id="LAZR01018605">
    <property type="protein sequence ID" value="KKL95736.1"/>
    <property type="molecule type" value="Genomic_DNA"/>
</dbReference>
<dbReference type="InterPro" id="IPR046938">
    <property type="entry name" value="DNA_clamp_sf"/>
</dbReference>
<reference evidence="1" key="1">
    <citation type="journal article" date="2015" name="Nature">
        <title>Complex archaea that bridge the gap between prokaryotes and eukaryotes.</title>
        <authorList>
            <person name="Spang A."/>
            <person name="Saw J.H."/>
            <person name="Jorgensen S.L."/>
            <person name="Zaremba-Niedzwiedzka K."/>
            <person name="Martijn J."/>
            <person name="Lind A.E."/>
            <person name="van Eijk R."/>
            <person name="Schleper C."/>
            <person name="Guy L."/>
            <person name="Ettema T.J."/>
        </authorList>
    </citation>
    <scope>NUCLEOTIDE SEQUENCE</scope>
</reference>
<comment type="caution">
    <text evidence="1">The sequence shown here is derived from an EMBL/GenBank/DDBJ whole genome shotgun (WGS) entry which is preliminary data.</text>
</comment>